<organism evidence="5 6">
    <name type="scientific">Sphingomonas corticis</name>
    <dbReference type="NCBI Taxonomy" id="2722791"/>
    <lineage>
        <taxon>Bacteria</taxon>
        <taxon>Pseudomonadati</taxon>
        <taxon>Pseudomonadota</taxon>
        <taxon>Alphaproteobacteria</taxon>
        <taxon>Sphingomonadales</taxon>
        <taxon>Sphingomonadaceae</taxon>
        <taxon>Sphingomonas</taxon>
    </lineage>
</organism>
<dbReference type="SMART" id="SM00354">
    <property type="entry name" value="HTH_LACI"/>
    <property type="match status" value="1"/>
</dbReference>
<dbReference type="InterPro" id="IPR000843">
    <property type="entry name" value="HTH_LacI"/>
</dbReference>
<dbReference type="PANTHER" id="PTHR30146">
    <property type="entry name" value="LACI-RELATED TRANSCRIPTIONAL REPRESSOR"/>
    <property type="match status" value="1"/>
</dbReference>
<dbReference type="SUPFAM" id="SSF53822">
    <property type="entry name" value="Periplasmic binding protein-like I"/>
    <property type="match status" value="1"/>
</dbReference>
<protein>
    <submittedName>
        <fullName evidence="5">LacI family transcriptional regulator</fullName>
    </submittedName>
</protein>
<dbReference type="SUPFAM" id="SSF47413">
    <property type="entry name" value="lambda repressor-like DNA-binding domains"/>
    <property type="match status" value="1"/>
</dbReference>
<dbReference type="CDD" id="cd01392">
    <property type="entry name" value="HTH_LacI"/>
    <property type="match status" value="1"/>
</dbReference>
<accession>A0ABX1CUQ0</accession>
<keyword evidence="2" id="KW-0238">DNA-binding</keyword>
<dbReference type="Gene3D" id="1.10.260.40">
    <property type="entry name" value="lambda repressor-like DNA-binding domains"/>
    <property type="match status" value="1"/>
</dbReference>
<dbReference type="EMBL" id="JAAVJH010000021">
    <property type="protein sequence ID" value="NJR80546.1"/>
    <property type="molecule type" value="Genomic_DNA"/>
</dbReference>
<dbReference type="InterPro" id="IPR010982">
    <property type="entry name" value="Lambda_DNA-bd_dom_sf"/>
</dbReference>
<name>A0ABX1CUQ0_9SPHN</name>
<dbReference type="Pfam" id="PF13377">
    <property type="entry name" value="Peripla_BP_3"/>
    <property type="match status" value="1"/>
</dbReference>
<keyword evidence="1" id="KW-0805">Transcription regulation</keyword>
<evidence type="ECO:0000256" key="1">
    <source>
        <dbReference type="ARBA" id="ARBA00023015"/>
    </source>
</evidence>
<evidence type="ECO:0000313" key="6">
    <source>
        <dbReference type="Proteomes" id="UP000732399"/>
    </source>
</evidence>
<evidence type="ECO:0000259" key="4">
    <source>
        <dbReference type="PROSITE" id="PS50932"/>
    </source>
</evidence>
<gene>
    <name evidence="5" type="ORF">HBH26_18370</name>
</gene>
<evidence type="ECO:0000256" key="2">
    <source>
        <dbReference type="ARBA" id="ARBA00023125"/>
    </source>
</evidence>
<sequence>MGTNDKPTSFDIAALAGVSQPTVSRALRGDRTVSEATRLRIEAIARQLNYKVDRNASSLRSGQAKTLALLFFEDPLPDGSFINPFFLSMLGSILMRCAQKGYDLLTSFQQLSADWHKDYEDARKADGLILLGYGDWETYRSRLDDLVRQQTHFVRWGSVEPHGLGTVIGCDNRGGGRDVGRHLVGRGRRRIAFVGDASSHYPEFQDRYRGLGDALAEVGLANDPGLHVDSLSIEQGGYDATRRLIARGIAFDAIFAASDLIALGAMRALGEAGRSVPSDVAVVGFDDIPAASLTRPPLTTVSQDYSRAGAALVDALVRQIAGEAGENVKLPARLVIRASS</sequence>
<dbReference type="Gene3D" id="3.40.50.2300">
    <property type="match status" value="2"/>
</dbReference>
<feature type="domain" description="HTH lacI-type" evidence="4">
    <location>
        <begin position="7"/>
        <end position="61"/>
    </location>
</feature>
<dbReference type="PANTHER" id="PTHR30146:SF120">
    <property type="entry name" value="ALANINE RACEMASE"/>
    <property type="match status" value="1"/>
</dbReference>
<dbReference type="Proteomes" id="UP000732399">
    <property type="component" value="Unassembled WGS sequence"/>
</dbReference>
<dbReference type="InterPro" id="IPR046335">
    <property type="entry name" value="LacI/GalR-like_sensor"/>
</dbReference>
<comment type="caution">
    <text evidence="5">The sequence shown here is derived from an EMBL/GenBank/DDBJ whole genome shotgun (WGS) entry which is preliminary data.</text>
</comment>
<dbReference type="PROSITE" id="PS50932">
    <property type="entry name" value="HTH_LACI_2"/>
    <property type="match status" value="1"/>
</dbReference>
<evidence type="ECO:0000313" key="5">
    <source>
        <dbReference type="EMBL" id="NJR80546.1"/>
    </source>
</evidence>
<reference evidence="5 6" key="1">
    <citation type="submission" date="2020-03" db="EMBL/GenBank/DDBJ databases">
        <authorList>
            <person name="Wang L."/>
            <person name="He N."/>
            <person name="Li Y."/>
            <person name="Fang Y."/>
            <person name="Zhang F."/>
        </authorList>
    </citation>
    <scope>NUCLEOTIDE SEQUENCE [LARGE SCALE GENOMIC DNA]</scope>
    <source>
        <strain evidence="5 6">36D10-4-7</strain>
    </source>
</reference>
<keyword evidence="6" id="KW-1185">Reference proteome</keyword>
<dbReference type="InterPro" id="IPR028082">
    <property type="entry name" value="Peripla_BP_I"/>
</dbReference>
<dbReference type="Pfam" id="PF00356">
    <property type="entry name" value="LacI"/>
    <property type="match status" value="1"/>
</dbReference>
<keyword evidence="3" id="KW-0804">Transcription</keyword>
<evidence type="ECO:0000256" key="3">
    <source>
        <dbReference type="ARBA" id="ARBA00023163"/>
    </source>
</evidence>
<dbReference type="RefSeq" id="WP_168136098.1">
    <property type="nucleotide sequence ID" value="NZ_JAAVJH010000021.1"/>
</dbReference>
<proteinExistence type="predicted"/>